<dbReference type="EMBL" id="UINC01006350">
    <property type="protein sequence ID" value="SVA27002.1"/>
    <property type="molecule type" value="Genomic_DNA"/>
</dbReference>
<evidence type="ECO:0000313" key="1">
    <source>
        <dbReference type="EMBL" id="SVA27002.1"/>
    </source>
</evidence>
<organism evidence="1">
    <name type="scientific">marine metagenome</name>
    <dbReference type="NCBI Taxonomy" id="408172"/>
    <lineage>
        <taxon>unclassified sequences</taxon>
        <taxon>metagenomes</taxon>
        <taxon>ecological metagenomes</taxon>
    </lineage>
</organism>
<feature type="non-terminal residue" evidence="1">
    <location>
        <position position="1"/>
    </location>
</feature>
<proteinExistence type="predicted"/>
<sequence>VKQVFVETKTGWCYKYRESYGCTVWFDSTQSPRLCGHWTLKPIHGTWMPDP</sequence>
<gene>
    <name evidence="1" type="ORF">METZ01_LOCUS79856</name>
</gene>
<dbReference type="AlphaFoldDB" id="A0A381UFM0"/>
<name>A0A381UFM0_9ZZZZ</name>
<protein>
    <submittedName>
        <fullName evidence="1">Uncharacterized protein</fullName>
    </submittedName>
</protein>
<accession>A0A381UFM0</accession>
<reference evidence="1" key="1">
    <citation type="submission" date="2018-05" db="EMBL/GenBank/DDBJ databases">
        <authorList>
            <person name="Lanie J.A."/>
            <person name="Ng W.-L."/>
            <person name="Kazmierczak K.M."/>
            <person name="Andrzejewski T.M."/>
            <person name="Davidsen T.M."/>
            <person name="Wayne K.J."/>
            <person name="Tettelin H."/>
            <person name="Glass J.I."/>
            <person name="Rusch D."/>
            <person name="Podicherti R."/>
            <person name="Tsui H.-C.T."/>
            <person name="Winkler M.E."/>
        </authorList>
    </citation>
    <scope>NUCLEOTIDE SEQUENCE</scope>
</reference>